<evidence type="ECO:0000313" key="2">
    <source>
        <dbReference type="Proteomes" id="UP000308600"/>
    </source>
</evidence>
<gene>
    <name evidence="1" type="ORF">BDN72DRAFT_962777</name>
</gene>
<sequence length="299" mass="33097">MPYTTSTPTDTLSPSASQVRSKALYIVSTILGDGLDDDITPDSTSLLSYTSYYAAFPSSYHVCSVTIEEAATSLYANATTKLGFTRSFALITRQVIQELQLWDVGLAVEFRNEIIDLAASTFVICWMKKFCGKVDDLSSDDDEGTPPLDSLVRLPQITAFFGDLYALGLVPPGTMQASLLYLCSNLLDVDDILGLQLLLDRINHTYHSRRAKKTATPLDPSVLRQCYRLVAKYTSRMSYNRERETQSILGILDEMIDSILSCKAKEPLRTRFTFNSFQSISLECHASSSSSLTLLNGVV</sequence>
<protein>
    <submittedName>
        <fullName evidence="1">Uncharacterized protein</fullName>
    </submittedName>
</protein>
<proteinExistence type="predicted"/>
<organism evidence="1 2">
    <name type="scientific">Pluteus cervinus</name>
    <dbReference type="NCBI Taxonomy" id="181527"/>
    <lineage>
        <taxon>Eukaryota</taxon>
        <taxon>Fungi</taxon>
        <taxon>Dikarya</taxon>
        <taxon>Basidiomycota</taxon>
        <taxon>Agaricomycotina</taxon>
        <taxon>Agaricomycetes</taxon>
        <taxon>Agaricomycetidae</taxon>
        <taxon>Agaricales</taxon>
        <taxon>Pluteineae</taxon>
        <taxon>Pluteaceae</taxon>
        <taxon>Pluteus</taxon>
    </lineage>
</organism>
<name>A0ACD3AHP4_9AGAR</name>
<evidence type="ECO:0000313" key="1">
    <source>
        <dbReference type="EMBL" id="TFK65071.1"/>
    </source>
</evidence>
<accession>A0ACD3AHP4</accession>
<dbReference type="Proteomes" id="UP000308600">
    <property type="component" value="Unassembled WGS sequence"/>
</dbReference>
<dbReference type="EMBL" id="ML208449">
    <property type="protein sequence ID" value="TFK65071.1"/>
    <property type="molecule type" value="Genomic_DNA"/>
</dbReference>
<keyword evidence="2" id="KW-1185">Reference proteome</keyword>
<reference evidence="1 2" key="1">
    <citation type="journal article" date="2019" name="Nat. Ecol. Evol.">
        <title>Megaphylogeny resolves global patterns of mushroom evolution.</title>
        <authorList>
            <person name="Varga T."/>
            <person name="Krizsan K."/>
            <person name="Foldi C."/>
            <person name="Dima B."/>
            <person name="Sanchez-Garcia M."/>
            <person name="Sanchez-Ramirez S."/>
            <person name="Szollosi G.J."/>
            <person name="Szarkandi J.G."/>
            <person name="Papp V."/>
            <person name="Albert L."/>
            <person name="Andreopoulos W."/>
            <person name="Angelini C."/>
            <person name="Antonin V."/>
            <person name="Barry K.W."/>
            <person name="Bougher N.L."/>
            <person name="Buchanan P."/>
            <person name="Buyck B."/>
            <person name="Bense V."/>
            <person name="Catcheside P."/>
            <person name="Chovatia M."/>
            <person name="Cooper J."/>
            <person name="Damon W."/>
            <person name="Desjardin D."/>
            <person name="Finy P."/>
            <person name="Geml J."/>
            <person name="Haridas S."/>
            <person name="Hughes K."/>
            <person name="Justo A."/>
            <person name="Karasinski D."/>
            <person name="Kautmanova I."/>
            <person name="Kiss B."/>
            <person name="Kocsube S."/>
            <person name="Kotiranta H."/>
            <person name="LaButti K.M."/>
            <person name="Lechner B.E."/>
            <person name="Liimatainen K."/>
            <person name="Lipzen A."/>
            <person name="Lukacs Z."/>
            <person name="Mihaltcheva S."/>
            <person name="Morgado L.N."/>
            <person name="Niskanen T."/>
            <person name="Noordeloos M.E."/>
            <person name="Ohm R.A."/>
            <person name="Ortiz-Santana B."/>
            <person name="Ovrebo C."/>
            <person name="Racz N."/>
            <person name="Riley R."/>
            <person name="Savchenko A."/>
            <person name="Shiryaev A."/>
            <person name="Soop K."/>
            <person name="Spirin V."/>
            <person name="Szebenyi C."/>
            <person name="Tomsovsky M."/>
            <person name="Tulloss R.E."/>
            <person name="Uehling J."/>
            <person name="Grigoriev I.V."/>
            <person name="Vagvolgyi C."/>
            <person name="Papp T."/>
            <person name="Martin F.M."/>
            <person name="Miettinen O."/>
            <person name="Hibbett D.S."/>
            <person name="Nagy L.G."/>
        </authorList>
    </citation>
    <scope>NUCLEOTIDE SEQUENCE [LARGE SCALE GENOMIC DNA]</scope>
    <source>
        <strain evidence="1 2">NL-1719</strain>
    </source>
</reference>